<dbReference type="Pfam" id="PF00107">
    <property type="entry name" value="ADH_zinc_N"/>
    <property type="match status" value="1"/>
</dbReference>
<name>A0A6L9XUG1_9MICO</name>
<keyword evidence="5" id="KW-0560">Oxidoreductase</keyword>
<dbReference type="InterPro" id="IPR011032">
    <property type="entry name" value="GroES-like_sf"/>
</dbReference>
<evidence type="ECO:0000256" key="4">
    <source>
        <dbReference type="ARBA" id="ARBA00022833"/>
    </source>
</evidence>
<accession>A0A6L9XUG1</accession>
<keyword evidence="3 6" id="KW-0479">Metal-binding</keyword>
<gene>
    <name evidence="8" type="ORF">G3T36_03975</name>
</gene>
<dbReference type="InterPro" id="IPR020843">
    <property type="entry name" value="ER"/>
</dbReference>
<evidence type="ECO:0000259" key="7">
    <source>
        <dbReference type="SMART" id="SM00829"/>
    </source>
</evidence>
<evidence type="ECO:0000256" key="1">
    <source>
        <dbReference type="ARBA" id="ARBA00001947"/>
    </source>
</evidence>
<dbReference type="CDD" id="cd08286">
    <property type="entry name" value="FDH_like_ADH2"/>
    <property type="match status" value="1"/>
</dbReference>
<dbReference type="RefSeq" id="WP_163288096.1">
    <property type="nucleotide sequence ID" value="NZ_JAAGWY010000001.1"/>
</dbReference>
<dbReference type="InterPro" id="IPR002328">
    <property type="entry name" value="ADH_Zn_CS"/>
</dbReference>
<dbReference type="InterPro" id="IPR036291">
    <property type="entry name" value="NAD(P)-bd_dom_sf"/>
</dbReference>
<dbReference type="SMART" id="SM00829">
    <property type="entry name" value="PKS_ER"/>
    <property type="match status" value="1"/>
</dbReference>
<dbReference type="AlphaFoldDB" id="A0A6L9XUG1"/>
<proteinExistence type="inferred from homology"/>
<evidence type="ECO:0000313" key="9">
    <source>
        <dbReference type="Proteomes" id="UP000474967"/>
    </source>
</evidence>
<dbReference type="PANTHER" id="PTHR42813:SF4">
    <property type="entry name" value="NADP-DEPENDENT ISOPROPANOL DEHYDROGENASE"/>
    <property type="match status" value="1"/>
</dbReference>
<dbReference type="GO" id="GO:0008270">
    <property type="term" value="F:zinc ion binding"/>
    <property type="evidence" value="ECO:0007669"/>
    <property type="project" value="InterPro"/>
</dbReference>
<dbReference type="SUPFAM" id="SSF50129">
    <property type="entry name" value="GroES-like"/>
    <property type="match status" value="1"/>
</dbReference>
<dbReference type="PANTHER" id="PTHR42813">
    <property type="entry name" value="ZINC-TYPE ALCOHOL DEHYDROGENASE-LIKE"/>
    <property type="match status" value="1"/>
</dbReference>
<feature type="domain" description="Enoyl reductase (ER)" evidence="7">
    <location>
        <begin position="8"/>
        <end position="349"/>
    </location>
</feature>
<dbReference type="SUPFAM" id="SSF51735">
    <property type="entry name" value="NAD(P)-binding Rossmann-fold domains"/>
    <property type="match status" value="1"/>
</dbReference>
<evidence type="ECO:0000256" key="6">
    <source>
        <dbReference type="RuleBase" id="RU361277"/>
    </source>
</evidence>
<evidence type="ECO:0000256" key="5">
    <source>
        <dbReference type="ARBA" id="ARBA00023002"/>
    </source>
</evidence>
<comment type="similarity">
    <text evidence="2 6">Belongs to the zinc-containing alcohol dehydrogenase family.</text>
</comment>
<dbReference type="Pfam" id="PF08240">
    <property type="entry name" value="ADH_N"/>
    <property type="match status" value="1"/>
</dbReference>
<dbReference type="PROSITE" id="PS00059">
    <property type="entry name" value="ADH_ZINC"/>
    <property type="match status" value="1"/>
</dbReference>
<dbReference type="InterPro" id="IPR013154">
    <property type="entry name" value="ADH-like_N"/>
</dbReference>
<reference evidence="8 9" key="1">
    <citation type="journal article" date="2014" name="J. Microbiol.">
        <title>Diaminobutyricibacter tongyongensis gen. nov., sp. nov. and Homoserinibacter gongjuensis gen. nov., sp. nov. belong to the family Microbacteriaceae.</title>
        <authorList>
            <person name="Kim S.J."/>
            <person name="Ahn J.H."/>
            <person name="Weon H.Y."/>
            <person name="Hamada M."/>
            <person name="Suzuki K."/>
            <person name="Kwon S.W."/>
        </authorList>
    </citation>
    <scope>NUCLEOTIDE SEQUENCE [LARGE SCALE GENOMIC DNA]</scope>
    <source>
        <strain evidence="8 9">NBRC 108724</strain>
    </source>
</reference>
<evidence type="ECO:0000256" key="3">
    <source>
        <dbReference type="ARBA" id="ARBA00022723"/>
    </source>
</evidence>
<evidence type="ECO:0000256" key="2">
    <source>
        <dbReference type="ARBA" id="ARBA00008072"/>
    </source>
</evidence>
<dbReference type="Gene3D" id="3.90.180.10">
    <property type="entry name" value="Medium-chain alcohol dehydrogenases, catalytic domain"/>
    <property type="match status" value="1"/>
</dbReference>
<dbReference type="Proteomes" id="UP000474967">
    <property type="component" value="Unassembled WGS sequence"/>
</dbReference>
<comment type="caution">
    <text evidence="8">The sequence shown here is derived from an EMBL/GenBank/DDBJ whole genome shotgun (WGS) entry which is preliminary data.</text>
</comment>
<dbReference type="GO" id="GO:0016491">
    <property type="term" value="F:oxidoreductase activity"/>
    <property type="evidence" value="ECO:0007669"/>
    <property type="project" value="UniProtKB-KW"/>
</dbReference>
<dbReference type="Gene3D" id="3.40.50.720">
    <property type="entry name" value="NAD(P)-binding Rossmann-like Domain"/>
    <property type="match status" value="1"/>
</dbReference>
<organism evidence="8 9">
    <name type="scientific">Leifsonia tongyongensis</name>
    <dbReference type="NCBI Taxonomy" id="1268043"/>
    <lineage>
        <taxon>Bacteria</taxon>
        <taxon>Bacillati</taxon>
        <taxon>Actinomycetota</taxon>
        <taxon>Actinomycetes</taxon>
        <taxon>Micrococcales</taxon>
        <taxon>Microbacteriaceae</taxon>
        <taxon>Leifsonia</taxon>
    </lineage>
</organism>
<keyword evidence="9" id="KW-1185">Reference proteome</keyword>
<dbReference type="EMBL" id="JAAGWY010000001">
    <property type="protein sequence ID" value="NEN05022.1"/>
    <property type="molecule type" value="Genomic_DNA"/>
</dbReference>
<evidence type="ECO:0000313" key="8">
    <source>
        <dbReference type="EMBL" id="NEN05022.1"/>
    </source>
</evidence>
<sequence>MKALVYAGPGNMSWRDVPQPVIQHPTDVIVKMEATTICGTDLHILKGDVPEVESGRILGHEGVGVITEVGSGVTRLSVGDRVIVSCISSCGRCENCRAGLYSHCLDAEGAAGIGWILGHLIDGTQAEYVRIPFGENSLYTVPSGVSDAEAVLLSDILPTGFEIGVQYGQVKPGDVVAVIGSGPVGLAAVMTSRLYGPSKVIAVDVDRARLRRASDFGATDTVDSTADDWKEQVLALTDGAGVDVAIEAVGMPRTFTMATEIVRPGGHVANVGVHGRPVDLALNQLWIANITISMGLVNTNTLGMLLKLVAQRALPARAFVTHEFTFDQVEAAYDVFANAAEHDALKVLIHDGPRLLEAASSTANAQDAAEKIYIDGIDRFTHPGEVFN</sequence>
<comment type="cofactor">
    <cofactor evidence="1 6">
        <name>Zn(2+)</name>
        <dbReference type="ChEBI" id="CHEBI:29105"/>
    </cofactor>
</comment>
<keyword evidence="4 6" id="KW-0862">Zinc</keyword>
<dbReference type="InterPro" id="IPR013149">
    <property type="entry name" value="ADH-like_C"/>
</dbReference>
<protein>
    <submittedName>
        <fullName evidence="8">Zinc-dependent alcohol dehydrogenase family protein</fullName>
    </submittedName>
</protein>